<dbReference type="InterPro" id="IPR036291">
    <property type="entry name" value="NAD(P)-bd_dom_sf"/>
</dbReference>
<accession>A0A4R4WRB7</accession>
<evidence type="ECO:0000313" key="3">
    <source>
        <dbReference type="Proteomes" id="UP000294543"/>
    </source>
</evidence>
<dbReference type="AlphaFoldDB" id="A0A4R4WRB7"/>
<dbReference type="RefSeq" id="WP_132512673.1">
    <property type="nucleotide sequence ID" value="NZ_SMKP01000080.1"/>
</dbReference>
<organism evidence="2 3">
    <name type="scientific">Nonomuraea diastatica</name>
    <dbReference type="NCBI Taxonomy" id="1848329"/>
    <lineage>
        <taxon>Bacteria</taxon>
        <taxon>Bacillati</taxon>
        <taxon>Actinomycetota</taxon>
        <taxon>Actinomycetes</taxon>
        <taxon>Streptosporangiales</taxon>
        <taxon>Streptosporangiaceae</taxon>
        <taxon>Nonomuraea</taxon>
    </lineage>
</organism>
<dbReference type="InterPro" id="IPR050177">
    <property type="entry name" value="Lipid_A_modif_metabolic_enz"/>
</dbReference>
<dbReference type="EMBL" id="SMKP01000080">
    <property type="protein sequence ID" value="TDD17860.1"/>
    <property type="molecule type" value="Genomic_DNA"/>
</dbReference>
<feature type="domain" description="NAD-dependent epimerase/dehydratase" evidence="1">
    <location>
        <begin position="5"/>
        <end position="217"/>
    </location>
</feature>
<sequence>MTKLLVLGGTAFVGHAVVNQALARGWEVTTFNRGLTGSDVDGVEVVRGDRTAPKDLARLATAGPWDAVVDLSGYVPRNVLSTAQTLEPLVDHYIFMSTVSVYADWPTKPLTEDSPVLKCPPDADENYGEDVEDGPTKYGYQKSGCENAVRLSFGESRTCTLRPGVVLGPREYVGRLPWWLRRVFRGGRILAPGSPERSIQPIDVRDLAAFACHTVAAKLSSSFNVTAPSRFATFGQLLEYCVDATNGSAKFAWAPDGFLLEHGVRQWSELPLWRTHAGVWQVDSVRAHSAGLGCRPLSETVRDTWEWIRTTREVANNERSNEIGISTEREREILSLLVT</sequence>
<dbReference type="Gene3D" id="3.40.50.720">
    <property type="entry name" value="NAD(P)-binding Rossmann-like Domain"/>
    <property type="match status" value="1"/>
</dbReference>
<protein>
    <submittedName>
        <fullName evidence="2">NAD-dependent epimerase/dehydratase family protein</fullName>
    </submittedName>
</protein>
<evidence type="ECO:0000259" key="1">
    <source>
        <dbReference type="Pfam" id="PF01370"/>
    </source>
</evidence>
<dbReference type="PANTHER" id="PTHR43245">
    <property type="entry name" value="BIFUNCTIONAL POLYMYXIN RESISTANCE PROTEIN ARNA"/>
    <property type="match status" value="1"/>
</dbReference>
<dbReference type="PANTHER" id="PTHR43245:SF13">
    <property type="entry name" value="UDP-D-APIOSE_UDP-D-XYLOSE SYNTHASE 2"/>
    <property type="match status" value="1"/>
</dbReference>
<gene>
    <name evidence="2" type="ORF">E1294_26545</name>
</gene>
<dbReference type="Proteomes" id="UP000294543">
    <property type="component" value="Unassembled WGS sequence"/>
</dbReference>
<name>A0A4R4WRB7_9ACTN</name>
<evidence type="ECO:0000313" key="2">
    <source>
        <dbReference type="EMBL" id="TDD17860.1"/>
    </source>
</evidence>
<reference evidence="2 3" key="1">
    <citation type="submission" date="2019-03" db="EMBL/GenBank/DDBJ databases">
        <title>Draft genome sequences of novel Actinobacteria.</title>
        <authorList>
            <person name="Sahin N."/>
            <person name="Ay H."/>
            <person name="Saygin H."/>
        </authorList>
    </citation>
    <scope>NUCLEOTIDE SEQUENCE [LARGE SCALE GENOMIC DNA]</scope>
    <source>
        <strain evidence="2 3">KC712</strain>
    </source>
</reference>
<comment type="caution">
    <text evidence="2">The sequence shown here is derived from an EMBL/GenBank/DDBJ whole genome shotgun (WGS) entry which is preliminary data.</text>
</comment>
<dbReference type="SUPFAM" id="SSF51735">
    <property type="entry name" value="NAD(P)-binding Rossmann-fold domains"/>
    <property type="match status" value="1"/>
</dbReference>
<proteinExistence type="predicted"/>
<dbReference type="OrthoDB" id="7941246at2"/>
<dbReference type="InterPro" id="IPR001509">
    <property type="entry name" value="Epimerase_deHydtase"/>
</dbReference>
<dbReference type="Pfam" id="PF01370">
    <property type="entry name" value="Epimerase"/>
    <property type="match status" value="1"/>
</dbReference>
<keyword evidence="3" id="KW-1185">Reference proteome</keyword>